<sequence>MDLENRLNFAGAKFGGESRKVDEHCAVVIFELEAYPEPKAASAVDLEALMRVFGSTVKVAKHIGASQAHVWQRLSDGKKRKK</sequence>
<dbReference type="RefSeq" id="WP_277578670.1">
    <property type="nucleotide sequence ID" value="NZ_JANRMI010000003.1"/>
</dbReference>
<protein>
    <submittedName>
        <fullName evidence="1">Uncharacterized protein</fullName>
    </submittedName>
</protein>
<dbReference type="EMBL" id="JANRMI010000003">
    <property type="protein sequence ID" value="MDG0817195.1"/>
    <property type="molecule type" value="Genomic_DNA"/>
</dbReference>
<dbReference type="Proteomes" id="UP001152321">
    <property type="component" value="Unassembled WGS sequence"/>
</dbReference>
<evidence type="ECO:0000313" key="2">
    <source>
        <dbReference type="Proteomes" id="UP001152321"/>
    </source>
</evidence>
<keyword evidence="2" id="KW-1185">Reference proteome</keyword>
<organism evidence="1 2">
    <name type="scientific">Bdellovibrio svalbardensis</name>
    <dbReference type="NCBI Taxonomy" id="2972972"/>
    <lineage>
        <taxon>Bacteria</taxon>
        <taxon>Pseudomonadati</taxon>
        <taxon>Bdellovibrionota</taxon>
        <taxon>Bdellovibrionia</taxon>
        <taxon>Bdellovibrionales</taxon>
        <taxon>Pseudobdellovibrionaceae</taxon>
        <taxon>Bdellovibrio</taxon>
    </lineage>
</organism>
<accession>A0ABT6DJZ7</accession>
<gene>
    <name evidence="1" type="ORF">NWE73_12515</name>
</gene>
<reference evidence="1" key="1">
    <citation type="submission" date="2022-08" db="EMBL/GenBank/DDBJ databases">
        <title>Novel Bdellovibrio Species Isolated from Svalbard: Designation Bdellovibrio svalbardensis.</title>
        <authorList>
            <person name="Mitchell R.J."/>
            <person name="Choi S.Y."/>
        </authorList>
    </citation>
    <scope>NUCLEOTIDE SEQUENCE</scope>
    <source>
        <strain evidence="1">PAP01</strain>
    </source>
</reference>
<name>A0ABT6DJZ7_9BACT</name>
<proteinExistence type="predicted"/>
<evidence type="ECO:0000313" key="1">
    <source>
        <dbReference type="EMBL" id="MDG0817195.1"/>
    </source>
</evidence>
<comment type="caution">
    <text evidence="1">The sequence shown here is derived from an EMBL/GenBank/DDBJ whole genome shotgun (WGS) entry which is preliminary data.</text>
</comment>